<protein>
    <submittedName>
        <fullName evidence="2">Uncharacterized protein</fullName>
    </submittedName>
</protein>
<sequence>MAPIPPPPAQQTSTKPKIRKAPKAPDILKPMKHGWSIGKDLNKTNVFADRITIEGVLEGRNITTPQQLRAQDEAMIIKDPFIGQIVPRHLFKNWGNPTERELLKSMEEEEKRLAKEKKQDTKSELARLSHYNFVPGHDALIARYQNVASNKLRSINDRIKFLSQRPPQYLSQAETTNSDERRAQRLKKFRFMQKAWQNLFDAVTEHRARLELGNAANYDREFDHIYEKDAAVPSFVPFVKKEQVPMNPANSRDRRRVARTTTLLRIQFEKV</sequence>
<feature type="region of interest" description="Disordered" evidence="1">
    <location>
        <begin position="1"/>
        <end position="23"/>
    </location>
</feature>
<evidence type="ECO:0000256" key="1">
    <source>
        <dbReference type="SAM" id="MobiDB-lite"/>
    </source>
</evidence>
<dbReference type="Proteomes" id="UP000053317">
    <property type="component" value="Unassembled WGS sequence"/>
</dbReference>
<accession>A0A0G2HKK3</accession>
<proteinExistence type="predicted"/>
<reference evidence="2 3" key="1">
    <citation type="submission" date="2015-05" db="EMBL/GenBank/DDBJ databases">
        <title>Distinctive expansion of gene families associated with plant cell wall degradation and secondary metabolism in the genomes of grapevine trunk pathogens.</title>
        <authorList>
            <person name="Lawrence D.P."/>
            <person name="Travadon R."/>
            <person name="Rolshausen P.E."/>
            <person name="Baumgartner K."/>
        </authorList>
    </citation>
    <scope>NUCLEOTIDE SEQUENCE [LARGE SCALE GENOMIC DNA]</scope>
    <source>
        <strain evidence="2">UCRPC4</strain>
    </source>
</reference>
<name>A0A0G2HKK3_PHACM</name>
<gene>
    <name evidence="2" type="ORF">UCRPC4_g00344</name>
</gene>
<evidence type="ECO:0000313" key="3">
    <source>
        <dbReference type="Proteomes" id="UP000053317"/>
    </source>
</evidence>
<evidence type="ECO:0000313" key="2">
    <source>
        <dbReference type="EMBL" id="KKY28835.1"/>
    </source>
</evidence>
<comment type="caution">
    <text evidence="2">The sequence shown here is derived from an EMBL/GenBank/DDBJ whole genome shotgun (WGS) entry which is preliminary data.</text>
</comment>
<keyword evidence="3" id="KW-1185">Reference proteome</keyword>
<dbReference type="AlphaFoldDB" id="A0A0G2HKK3"/>
<dbReference type="EMBL" id="LCWF01000008">
    <property type="protein sequence ID" value="KKY28835.1"/>
    <property type="molecule type" value="Genomic_DNA"/>
</dbReference>
<organism evidence="2 3">
    <name type="scientific">Phaeomoniella chlamydospora</name>
    <name type="common">Phaeoacremonium chlamydosporum</name>
    <dbReference type="NCBI Taxonomy" id="158046"/>
    <lineage>
        <taxon>Eukaryota</taxon>
        <taxon>Fungi</taxon>
        <taxon>Dikarya</taxon>
        <taxon>Ascomycota</taxon>
        <taxon>Pezizomycotina</taxon>
        <taxon>Eurotiomycetes</taxon>
        <taxon>Chaetothyriomycetidae</taxon>
        <taxon>Phaeomoniellales</taxon>
        <taxon>Phaeomoniellaceae</taxon>
        <taxon>Phaeomoniella</taxon>
    </lineage>
</organism>
<reference evidence="2 3" key="2">
    <citation type="submission" date="2015-05" db="EMBL/GenBank/DDBJ databases">
        <authorList>
            <person name="Morales-Cruz A."/>
            <person name="Amrine K.C."/>
            <person name="Cantu D."/>
        </authorList>
    </citation>
    <scope>NUCLEOTIDE SEQUENCE [LARGE SCALE GENOMIC DNA]</scope>
    <source>
        <strain evidence="2">UCRPC4</strain>
    </source>
</reference>